<feature type="region of interest" description="Disordered" evidence="1">
    <location>
        <begin position="236"/>
        <end position="257"/>
    </location>
</feature>
<protein>
    <submittedName>
        <fullName evidence="2">Nucleotide-binding universal stress UspA family protein</fullName>
    </submittedName>
</protein>
<dbReference type="RefSeq" id="WP_246122212.1">
    <property type="nucleotide sequence ID" value="NZ_VFPH01000002.1"/>
</dbReference>
<evidence type="ECO:0000313" key="2">
    <source>
        <dbReference type="EMBL" id="TQM36911.1"/>
    </source>
</evidence>
<name>A0A543FSX3_9PSEU</name>
<feature type="compositionally biased region" description="Low complexity" evidence="1">
    <location>
        <begin position="1"/>
        <end position="11"/>
    </location>
</feature>
<gene>
    <name evidence="2" type="ORF">FB388_4101</name>
</gene>
<evidence type="ECO:0000313" key="3">
    <source>
        <dbReference type="Proteomes" id="UP000319818"/>
    </source>
</evidence>
<evidence type="ECO:0000256" key="1">
    <source>
        <dbReference type="SAM" id="MobiDB-lite"/>
    </source>
</evidence>
<proteinExistence type="predicted"/>
<reference evidence="2 3" key="1">
    <citation type="submission" date="2019-06" db="EMBL/GenBank/DDBJ databases">
        <title>Sequencing the genomes of 1000 actinobacteria strains.</title>
        <authorList>
            <person name="Klenk H.-P."/>
        </authorList>
    </citation>
    <scope>NUCLEOTIDE SEQUENCE [LARGE SCALE GENOMIC DNA]</scope>
    <source>
        <strain evidence="2 3">DSM 45511</strain>
    </source>
</reference>
<dbReference type="Proteomes" id="UP000319818">
    <property type="component" value="Unassembled WGS sequence"/>
</dbReference>
<sequence length="257" mass="26941">MTTAMTTATSTLEIPGVPRPGTPSRRPGRALVVVGDEIPGWAVRWCDRSAREIRHRLVPGPADPACAERVGAIMEITADAARRGDPVLVLPVLHRTYASPPRVVAAVRCFPDDAQPLTEAVACAGHMGADLVVAHGLPTSFGERSVGLDRAVQNATRLLDAAVRATSSSVPGLRVRPWLARVRADELVGEPLDADLLVLGGPRPDPWGGLGLVARSALFHAPCAVLMIPRPALSTSGPWSPTFGETTDPIPAAGGRP</sequence>
<dbReference type="SUPFAM" id="SSF52402">
    <property type="entry name" value="Adenine nucleotide alpha hydrolases-like"/>
    <property type="match status" value="1"/>
</dbReference>
<organism evidence="2 3">
    <name type="scientific">Pseudonocardia cypriaca</name>
    <dbReference type="NCBI Taxonomy" id="882449"/>
    <lineage>
        <taxon>Bacteria</taxon>
        <taxon>Bacillati</taxon>
        <taxon>Actinomycetota</taxon>
        <taxon>Actinomycetes</taxon>
        <taxon>Pseudonocardiales</taxon>
        <taxon>Pseudonocardiaceae</taxon>
        <taxon>Pseudonocardia</taxon>
    </lineage>
</organism>
<feature type="compositionally biased region" description="Polar residues" evidence="1">
    <location>
        <begin position="236"/>
        <end position="245"/>
    </location>
</feature>
<dbReference type="EMBL" id="VFPH01000002">
    <property type="protein sequence ID" value="TQM36911.1"/>
    <property type="molecule type" value="Genomic_DNA"/>
</dbReference>
<feature type="region of interest" description="Disordered" evidence="1">
    <location>
        <begin position="1"/>
        <end position="28"/>
    </location>
</feature>
<dbReference type="Gene3D" id="3.40.50.12370">
    <property type="match status" value="1"/>
</dbReference>
<dbReference type="AlphaFoldDB" id="A0A543FSX3"/>
<accession>A0A543FSX3</accession>
<keyword evidence="3" id="KW-1185">Reference proteome</keyword>
<comment type="caution">
    <text evidence="2">The sequence shown here is derived from an EMBL/GenBank/DDBJ whole genome shotgun (WGS) entry which is preliminary data.</text>
</comment>